<accession>A0A316AJQ1</accession>
<dbReference type="AlphaFoldDB" id="A0A316AJQ1"/>
<reference evidence="1 2" key="1">
    <citation type="submission" date="2018-03" db="EMBL/GenBank/DDBJ databases">
        <title>Genomic Encyclopedia of Archaeal and Bacterial Type Strains, Phase II (KMG-II): from individual species to whole genera.</title>
        <authorList>
            <person name="Goeker M."/>
        </authorList>
    </citation>
    <scope>NUCLEOTIDE SEQUENCE [LARGE SCALE GENOMIC DNA]</scope>
    <source>
        <strain evidence="1 2">DSM 100346</strain>
    </source>
</reference>
<dbReference type="PANTHER" id="PTHR38009">
    <property type="entry name" value="CONSERVED HYPOTHETICAL PHAGE TAIL PROTEIN"/>
    <property type="match status" value="1"/>
</dbReference>
<dbReference type="GO" id="GO:0005198">
    <property type="term" value="F:structural molecule activity"/>
    <property type="evidence" value="ECO:0007669"/>
    <property type="project" value="InterPro"/>
</dbReference>
<dbReference type="InterPro" id="IPR011747">
    <property type="entry name" value="CHP02241"/>
</dbReference>
<dbReference type="OrthoDB" id="9799891at2"/>
<name>A0A316AJQ1_9BACT</name>
<keyword evidence="2" id="KW-1185">Reference proteome</keyword>
<proteinExistence type="predicted"/>
<dbReference type="InterPro" id="IPR010667">
    <property type="entry name" value="Phage_T4_Gp19"/>
</dbReference>
<comment type="caution">
    <text evidence="1">The sequence shown here is derived from an EMBL/GenBank/DDBJ whole genome shotgun (WGS) entry which is preliminary data.</text>
</comment>
<dbReference type="NCBIfam" id="TIGR02241">
    <property type="entry name" value="conserved hypothetical phage tail region protein"/>
    <property type="match status" value="1"/>
</dbReference>
<dbReference type="Pfam" id="PF06841">
    <property type="entry name" value="Phage_T4_gp19"/>
    <property type="match status" value="1"/>
</dbReference>
<dbReference type="PANTHER" id="PTHR38009:SF1">
    <property type="entry name" value="CONSERVED HYPOTHETICAL PHAGE TAIL PROTEIN"/>
    <property type="match status" value="1"/>
</dbReference>
<dbReference type="EMBL" id="QGDT01000007">
    <property type="protein sequence ID" value="PWJ57469.1"/>
    <property type="molecule type" value="Genomic_DNA"/>
</dbReference>
<organism evidence="1 2">
    <name type="scientific">Dyadobacter jejuensis</name>
    <dbReference type="NCBI Taxonomy" id="1082580"/>
    <lineage>
        <taxon>Bacteria</taxon>
        <taxon>Pseudomonadati</taxon>
        <taxon>Bacteroidota</taxon>
        <taxon>Cytophagia</taxon>
        <taxon>Cytophagales</taxon>
        <taxon>Spirosomataceae</taxon>
        <taxon>Dyadobacter</taxon>
    </lineage>
</organism>
<gene>
    <name evidence="1" type="ORF">CLV98_107177</name>
</gene>
<dbReference type="RefSeq" id="WP_109675230.1">
    <property type="nucleotide sequence ID" value="NZ_QGDT01000007.1"/>
</dbReference>
<evidence type="ECO:0000313" key="2">
    <source>
        <dbReference type="Proteomes" id="UP000245880"/>
    </source>
</evidence>
<sequence>MGAYYPPVGFYFKVTFQGIDGVTDDDIRFQEVGGLTMEVELDEIRDGAAPQFAYKVPKRAKYSNLVLKRGMLKDSALIAWFDNAVDSYFNQFNISFSPCTVIVELMDENGDPLSTWQVNNAFPVKWQMSDFKANANEVVVETIELAYQNFKRL</sequence>
<evidence type="ECO:0000313" key="1">
    <source>
        <dbReference type="EMBL" id="PWJ57469.1"/>
    </source>
</evidence>
<protein>
    <submittedName>
        <fullName evidence="1">Phage tail-like protein</fullName>
    </submittedName>
</protein>
<dbReference type="Proteomes" id="UP000245880">
    <property type="component" value="Unassembled WGS sequence"/>
</dbReference>